<name>A0A849ATM6_9MICO</name>
<organism evidence="2 3">
    <name type="scientific">Brevibacterium luteolum</name>
    <dbReference type="NCBI Taxonomy" id="199591"/>
    <lineage>
        <taxon>Bacteria</taxon>
        <taxon>Bacillati</taxon>
        <taxon>Actinomycetota</taxon>
        <taxon>Actinomycetes</taxon>
        <taxon>Micrococcales</taxon>
        <taxon>Brevibacteriaceae</taxon>
        <taxon>Brevibacterium</taxon>
    </lineage>
</organism>
<evidence type="ECO:0000256" key="1">
    <source>
        <dbReference type="SAM" id="MobiDB-lite"/>
    </source>
</evidence>
<feature type="region of interest" description="Disordered" evidence="1">
    <location>
        <begin position="252"/>
        <end position="286"/>
    </location>
</feature>
<reference evidence="2 3" key="1">
    <citation type="submission" date="2020-05" db="EMBL/GenBank/DDBJ databases">
        <title>MicrobeNet Type strains.</title>
        <authorList>
            <person name="Nicholson A.C."/>
        </authorList>
    </citation>
    <scope>NUCLEOTIDE SEQUENCE [LARGE SCALE GENOMIC DNA]</scope>
    <source>
        <strain evidence="2 3">CCUG 46604</strain>
    </source>
</reference>
<evidence type="ECO:0000313" key="2">
    <source>
        <dbReference type="EMBL" id="NNG80169.1"/>
    </source>
</evidence>
<dbReference type="EMBL" id="JABEMC010000011">
    <property type="protein sequence ID" value="NNG80169.1"/>
    <property type="molecule type" value="Genomic_DNA"/>
</dbReference>
<sequence length="316" mass="34200">MDLETGEVLFDWSSLDHIPVTETQREFEDDAGTEEKPFDYFHGNSATVDDDGSLLVNARNTHAFYNLDRESGEVNWTAGGPESDFELGDGVYFAWQHDIERQADGSITMFDNQSAPTRGDSSRGLRLDVDTDEMTIEIITEYLPPVDRIAANQGSFQELANGRVVLGWGALPSWTLYAQDGEVLGDWTVAADSNYRAYFHEWTATPTAPPAAVARTEDGVTSVYVSWNGATEVESWRVLVGADSSTLSEVATSERTGFETAIELPEGADGNGDDDADEGSGESPQSFEHIVVEALNADGDPIGSAAVQPEGEGLAQ</sequence>
<protein>
    <recommendedName>
        <fullName evidence="4">ArsR family transcriptional regulator</fullName>
    </recommendedName>
</protein>
<evidence type="ECO:0008006" key="4">
    <source>
        <dbReference type="Google" id="ProtNLM"/>
    </source>
</evidence>
<dbReference type="InterPro" id="IPR053143">
    <property type="entry name" value="Arylsulfate_ST"/>
</dbReference>
<dbReference type="Proteomes" id="UP000549517">
    <property type="component" value="Unassembled WGS sequence"/>
</dbReference>
<dbReference type="PANTHER" id="PTHR35340">
    <property type="entry name" value="PQQ ENZYME REPEAT PROTEIN-RELATED"/>
    <property type="match status" value="1"/>
</dbReference>
<accession>A0A849ATM6</accession>
<dbReference type="PANTHER" id="PTHR35340:SF6">
    <property type="entry name" value="ASST-DOMAIN-CONTAINING PROTEIN"/>
    <property type="match status" value="1"/>
</dbReference>
<gene>
    <name evidence="2" type="ORF">HLA91_12430</name>
</gene>
<feature type="compositionally biased region" description="Acidic residues" evidence="1">
    <location>
        <begin position="271"/>
        <end position="280"/>
    </location>
</feature>
<comment type="caution">
    <text evidence="2">The sequence shown here is derived from an EMBL/GenBank/DDBJ whole genome shotgun (WGS) entry which is preliminary data.</text>
</comment>
<dbReference type="Pfam" id="PF14269">
    <property type="entry name" value="Arylsulfotran_2"/>
    <property type="match status" value="1"/>
</dbReference>
<proteinExistence type="predicted"/>
<dbReference type="InterPro" id="IPR039535">
    <property type="entry name" value="ASST-like"/>
</dbReference>
<evidence type="ECO:0000313" key="3">
    <source>
        <dbReference type="Proteomes" id="UP000549517"/>
    </source>
</evidence>
<dbReference type="AlphaFoldDB" id="A0A849ATM6"/>